<reference evidence="1" key="1">
    <citation type="submission" date="2018-02" db="EMBL/GenBank/DDBJ databases">
        <title>Rhizophora mucronata_Transcriptome.</title>
        <authorList>
            <person name="Meera S.P."/>
            <person name="Sreeshan A."/>
            <person name="Augustine A."/>
        </authorList>
    </citation>
    <scope>NUCLEOTIDE SEQUENCE</scope>
    <source>
        <tissue evidence="1">Leaf</tissue>
    </source>
</reference>
<organism evidence="1">
    <name type="scientific">Rhizophora mucronata</name>
    <name type="common">Asiatic mangrove</name>
    <dbReference type="NCBI Taxonomy" id="61149"/>
    <lineage>
        <taxon>Eukaryota</taxon>
        <taxon>Viridiplantae</taxon>
        <taxon>Streptophyta</taxon>
        <taxon>Embryophyta</taxon>
        <taxon>Tracheophyta</taxon>
        <taxon>Spermatophyta</taxon>
        <taxon>Magnoliopsida</taxon>
        <taxon>eudicotyledons</taxon>
        <taxon>Gunneridae</taxon>
        <taxon>Pentapetalae</taxon>
        <taxon>rosids</taxon>
        <taxon>fabids</taxon>
        <taxon>Malpighiales</taxon>
        <taxon>Rhizophoraceae</taxon>
        <taxon>Rhizophora</taxon>
    </lineage>
</organism>
<accession>A0A2P2PDF5</accession>
<evidence type="ECO:0000313" key="1">
    <source>
        <dbReference type="EMBL" id="MBX52772.1"/>
    </source>
</evidence>
<protein>
    <submittedName>
        <fullName evidence="1">Uncharacterized protein</fullName>
    </submittedName>
</protein>
<dbReference type="AlphaFoldDB" id="A0A2P2PDF5"/>
<proteinExistence type="predicted"/>
<sequence>MYEMLTVWGLGKIRCVQPYLCFYKQAVFATRTYNLGHNGVILLLH</sequence>
<name>A0A2P2PDF5_RHIMU</name>
<dbReference type="EMBL" id="GGEC01072288">
    <property type="protein sequence ID" value="MBX52772.1"/>
    <property type="molecule type" value="Transcribed_RNA"/>
</dbReference>